<name>A0A6C0BAV6_9ZZZZ</name>
<accession>A0A6C0BAV6</accession>
<dbReference type="AlphaFoldDB" id="A0A6C0BAV6"/>
<dbReference type="EMBL" id="MN739109">
    <property type="protein sequence ID" value="QHS89395.1"/>
    <property type="molecule type" value="Genomic_DNA"/>
</dbReference>
<organism evidence="1">
    <name type="scientific">viral metagenome</name>
    <dbReference type="NCBI Taxonomy" id="1070528"/>
    <lineage>
        <taxon>unclassified sequences</taxon>
        <taxon>metagenomes</taxon>
        <taxon>organismal metagenomes</taxon>
    </lineage>
</organism>
<reference evidence="1" key="1">
    <citation type="journal article" date="2020" name="Nature">
        <title>Giant virus diversity and host interactions through global metagenomics.</title>
        <authorList>
            <person name="Schulz F."/>
            <person name="Roux S."/>
            <person name="Paez-Espino D."/>
            <person name="Jungbluth S."/>
            <person name="Walsh D.A."/>
            <person name="Denef V.J."/>
            <person name="McMahon K.D."/>
            <person name="Konstantinidis K.T."/>
            <person name="Eloe-Fadrosh E.A."/>
            <person name="Kyrpides N.C."/>
            <person name="Woyke T."/>
        </authorList>
    </citation>
    <scope>NUCLEOTIDE SEQUENCE</scope>
    <source>
        <strain evidence="1">GVMAG-M-3300010158-60</strain>
    </source>
</reference>
<proteinExistence type="predicted"/>
<evidence type="ECO:0000313" key="1">
    <source>
        <dbReference type="EMBL" id="QHS89395.1"/>
    </source>
</evidence>
<sequence>MPLFSKLDVQKLGDVSYNRYKQMQKIEMEHKIPAVLSQIMRTVMEKKESLFTEIEEACRFHVHPRELNVDIMEFGIHAHEKSDSGRSIYWHDLFKKTDIQARLSNLLSPGHFECKVRLERGETVILSAHFYPKEIDTYKGKLLCYNCPHLVEGVCQSCGGFHTNWGTPILNPEDDVSNHEAEDDMPPLCTDRCATHCECQQ</sequence>
<protein>
    <submittedName>
        <fullName evidence="1">Uncharacterized protein</fullName>
    </submittedName>
</protein>